<organism evidence="4 5">
    <name type="scientific">Actinophytocola oryzae</name>
    <dbReference type="NCBI Taxonomy" id="502181"/>
    <lineage>
        <taxon>Bacteria</taxon>
        <taxon>Bacillati</taxon>
        <taxon>Actinomycetota</taxon>
        <taxon>Actinomycetes</taxon>
        <taxon>Pseudonocardiales</taxon>
        <taxon>Pseudonocardiaceae</taxon>
    </lineage>
</organism>
<dbReference type="InterPro" id="IPR056823">
    <property type="entry name" value="TEN-like_YD-shell"/>
</dbReference>
<dbReference type="Pfam" id="PF05593">
    <property type="entry name" value="RHS_repeat"/>
    <property type="match status" value="4"/>
</dbReference>
<dbReference type="NCBIfam" id="TIGR01643">
    <property type="entry name" value="YD_repeat_2x"/>
    <property type="match status" value="12"/>
</dbReference>
<evidence type="ECO:0000313" key="5">
    <source>
        <dbReference type="Proteomes" id="UP000294927"/>
    </source>
</evidence>
<dbReference type="AlphaFoldDB" id="A0A4R7V300"/>
<accession>A0A4R7V300</accession>
<dbReference type="InterPro" id="IPR045351">
    <property type="entry name" value="DUF6531"/>
</dbReference>
<dbReference type="RefSeq" id="WP_243867074.1">
    <property type="nucleotide sequence ID" value="NZ_SOCP01000018.1"/>
</dbReference>
<dbReference type="PANTHER" id="PTHR32305">
    <property type="match status" value="1"/>
</dbReference>
<keyword evidence="5" id="KW-1185">Reference proteome</keyword>
<proteinExistence type="predicted"/>
<dbReference type="Pfam" id="PF25023">
    <property type="entry name" value="TEN_YD-shell"/>
    <property type="match status" value="2"/>
</dbReference>
<comment type="caution">
    <text evidence="4">The sequence shown here is derived from an EMBL/GenBank/DDBJ whole genome shotgun (WGS) entry which is preliminary data.</text>
</comment>
<dbReference type="Pfam" id="PF20148">
    <property type="entry name" value="DUF6531"/>
    <property type="match status" value="1"/>
</dbReference>
<dbReference type="EMBL" id="SOCP01000018">
    <property type="protein sequence ID" value="TDV42215.1"/>
    <property type="molecule type" value="Genomic_DNA"/>
</dbReference>
<feature type="domain" description="Teneurin-like YD-shell" evidence="3">
    <location>
        <begin position="692"/>
        <end position="981"/>
    </location>
</feature>
<dbReference type="NCBIfam" id="TIGR03696">
    <property type="entry name" value="Rhs_assc_core"/>
    <property type="match status" value="1"/>
</dbReference>
<evidence type="ECO:0000256" key="1">
    <source>
        <dbReference type="ARBA" id="ARBA00022737"/>
    </source>
</evidence>
<feature type="domain" description="DUF6531" evidence="2">
    <location>
        <begin position="31"/>
        <end position="102"/>
    </location>
</feature>
<feature type="domain" description="Teneurin-like YD-shell" evidence="3">
    <location>
        <begin position="505"/>
        <end position="658"/>
    </location>
</feature>
<dbReference type="InterPro" id="IPR006530">
    <property type="entry name" value="YD"/>
</dbReference>
<dbReference type="Gene3D" id="2.180.10.10">
    <property type="entry name" value="RHS repeat-associated core"/>
    <property type="match status" value="4"/>
</dbReference>
<evidence type="ECO:0000259" key="3">
    <source>
        <dbReference type="Pfam" id="PF25023"/>
    </source>
</evidence>
<gene>
    <name evidence="4" type="ORF">CLV71_11885</name>
</gene>
<sequence length="1079" mass="118702">MTGPYGHTRVGDVVTDPAAHDVPLGERWLCGDPIDVATGWVVLPRTDVELAGALPLTLSRTHLSSYRLGRAFGASWASTVDQRVEEEPDALHLVLADGTLLGYPVPVNGSEVLPNSGPRFPLRRVRDGYEVIDRDASRLLRFGDHLESIVDGDGNRVDFRRDGTGNLTAVEHSGGYRLDVATGDGLVTAIGTGDTELARYRYENRRLVEVTDANGAATRFAYDADGRVTSWEDADGWYRYHFDALGRVVRAEGTGGYLDCLLAYDDDVTTVTNSLGHVTRYRLDERLRVVAETNPLGNTTRYERDEWGRLSARVDPLGRVTRYERDETGRVTAVTRPDGSRATREYDGRHRPVVTTGPDGAVWRREYDARGRLVRTSDPTGAVTVRTHDENGNVATVTDPLGGVTHVESNAAGLPVAVTDPVGAVTRYTYDDLGHVSTVTDPLGGVTTMTWDATGELRERTGPDGAVWRWHAGVSIDPRGGRTAAEYAHFDLLVAETAPDGGRLSYAYDTELRLVSVTNEEGLVWRYTYDPAGNLVSETDYNGRTTRYGYDAAGQMTVRANGAGETVVFERDVLGRVVRRQTAAGVATFTYDAAGRLTVARNADAELRFVHDALGRVVAESINGRTVRSEYDLAGRRTTRRTPSGAQSRFTYDEADHPIALYTAGRSMRFEHDRCGRELVRRLHGLCDDTEIELRQSWDAVDRLATQTVRGGGRTVAHREYDYLPDGHVSRVTDTHSGTRTLDVDPAGRVRAVRGRWQERYEYTLSGLVRTASLPGAGGPRGYRGTLLAAAADVVHAHDAEGRTTARGDWRFEWQDERLTGVTTPDGLRWRYRYDALGRRIAKQRLDRAGRIAEQVQFTWDGTHLAEEVRSGTGSAVAMVWEWLPGTDRVVTQTRRVLGQSGTDFHAVVTDQAGTPTELVDEAGDVAWQVGMTLWGRVLSPPGTAYTPLRFPGQYHDTETGLHYNLHRYYDPDTGRYLSHDPLGIETGRDSLAYVTNPTTMTDPLGLSACPVTGGRNTRAAPNPVTLGGTWHEQARLDRVFDPAGGPVYAGTFQAEYPIGYEPPGTDAEPWHVSARPPH</sequence>
<dbReference type="SUPFAM" id="SSF69322">
    <property type="entry name" value="Tricorn protease domain 2"/>
    <property type="match status" value="1"/>
</dbReference>
<evidence type="ECO:0000313" key="4">
    <source>
        <dbReference type="EMBL" id="TDV42215.1"/>
    </source>
</evidence>
<dbReference type="InterPro" id="IPR022385">
    <property type="entry name" value="Rhs_assc_core"/>
</dbReference>
<keyword evidence="1" id="KW-0677">Repeat</keyword>
<reference evidence="4 5" key="1">
    <citation type="submission" date="2019-03" db="EMBL/GenBank/DDBJ databases">
        <title>Genomic Encyclopedia of Archaeal and Bacterial Type Strains, Phase II (KMG-II): from individual species to whole genera.</title>
        <authorList>
            <person name="Goeker M."/>
        </authorList>
    </citation>
    <scope>NUCLEOTIDE SEQUENCE [LARGE SCALE GENOMIC DNA]</scope>
    <source>
        <strain evidence="4 5">DSM 45499</strain>
    </source>
</reference>
<dbReference type="InterPro" id="IPR050708">
    <property type="entry name" value="T6SS_VgrG/RHS"/>
</dbReference>
<evidence type="ECO:0000259" key="2">
    <source>
        <dbReference type="Pfam" id="PF20148"/>
    </source>
</evidence>
<dbReference type="PANTHER" id="PTHR32305:SF15">
    <property type="entry name" value="PROTEIN RHSA-RELATED"/>
    <property type="match status" value="1"/>
</dbReference>
<name>A0A4R7V300_9PSEU</name>
<dbReference type="InterPro" id="IPR031325">
    <property type="entry name" value="RHS_repeat"/>
</dbReference>
<protein>
    <submittedName>
        <fullName evidence="4">RHS repeat-associated protein</fullName>
    </submittedName>
</protein>
<dbReference type="Proteomes" id="UP000294927">
    <property type="component" value="Unassembled WGS sequence"/>
</dbReference>